<evidence type="ECO:0000256" key="2">
    <source>
        <dbReference type="SAM" id="Phobius"/>
    </source>
</evidence>
<evidence type="ECO:0000313" key="4">
    <source>
        <dbReference type="Proteomes" id="UP000218209"/>
    </source>
</evidence>
<dbReference type="OrthoDB" id="4901at2759"/>
<feature type="compositionally biased region" description="Low complexity" evidence="1">
    <location>
        <begin position="120"/>
        <end position="146"/>
    </location>
</feature>
<feature type="region of interest" description="Disordered" evidence="1">
    <location>
        <begin position="112"/>
        <end position="146"/>
    </location>
</feature>
<keyword evidence="2" id="KW-0472">Membrane</keyword>
<keyword evidence="4" id="KW-1185">Reference proteome</keyword>
<protein>
    <submittedName>
        <fullName evidence="3">Uncharacterized protein</fullName>
    </submittedName>
</protein>
<keyword evidence="2" id="KW-1133">Transmembrane helix</keyword>
<organism evidence="3 4">
    <name type="scientific">Porphyra umbilicalis</name>
    <name type="common">Purple laver</name>
    <name type="synonym">Red alga</name>
    <dbReference type="NCBI Taxonomy" id="2786"/>
    <lineage>
        <taxon>Eukaryota</taxon>
        <taxon>Rhodophyta</taxon>
        <taxon>Bangiophyceae</taxon>
        <taxon>Bangiales</taxon>
        <taxon>Bangiaceae</taxon>
        <taxon>Porphyra</taxon>
    </lineage>
</organism>
<feature type="compositionally biased region" description="Pro residues" evidence="1">
    <location>
        <begin position="407"/>
        <end position="419"/>
    </location>
</feature>
<evidence type="ECO:0000313" key="3">
    <source>
        <dbReference type="EMBL" id="OSX73525.1"/>
    </source>
</evidence>
<dbReference type="AlphaFoldDB" id="A0A1X6NYA5"/>
<dbReference type="EMBL" id="KV918991">
    <property type="protein sequence ID" value="OSX73525.1"/>
    <property type="molecule type" value="Genomic_DNA"/>
</dbReference>
<accession>A0A1X6NYA5</accession>
<feature type="transmembrane region" description="Helical" evidence="2">
    <location>
        <begin position="82"/>
        <end position="105"/>
    </location>
</feature>
<feature type="compositionally biased region" description="Basic residues" evidence="1">
    <location>
        <begin position="420"/>
        <end position="433"/>
    </location>
</feature>
<proteinExistence type="predicted"/>
<name>A0A1X6NYA5_PORUM</name>
<reference evidence="3 4" key="1">
    <citation type="submission" date="2017-03" db="EMBL/GenBank/DDBJ databases">
        <title>WGS assembly of Porphyra umbilicalis.</title>
        <authorList>
            <person name="Brawley S.H."/>
            <person name="Blouin N.A."/>
            <person name="Ficko-Blean E."/>
            <person name="Wheeler G.L."/>
            <person name="Lohr M."/>
            <person name="Goodson H.V."/>
            <person name="Jenkins J.W."/>
            <person name="Blaby-Haas C.E."/>
            <person name="Helliwell K.E."/>
            <person name="Chan C."/>
            <person name="Marriage T."/>
            <person name="Bhattacharya D."/>
            <person name="Klein A.S."/>
            <person name="Badis Y."/>
            <person name="Brodie J."/>
            <person name="Cao Y."/>
            <person name="Collen J."/>
            <person name="Dittami S.M."/>
            <person name="Gachon C.M."/>
            <person name="Green B.R."/>
            <person name="Karpowicz S."/>
            <person name="Kim J.W."/>
            <person name="Kudahl U."/>
            <person name="Lin S."/>
            <person name="Michel G."/>
            <person name="Mittag M."/>
            <person name="Olson B.J."/>
            <person name="Pangilinan J."/>
            <person name="Peng Y."/>
            <person name="Qiu H."/>
            <person name="Shu S."/>
            <person name="Singer J.T."/>
            <person name="Smith A.G."/>
            <person name="Sprecher B.N."/>
            <person name="Wagner V."/>
            <person name="Wang W."/>
            <person name="Wang Z.-Y."/>
            <person name="Yan J."/>
            <person name="Yarish C."/>
            <person name="Zoeuner-Riek S."/>
            <person name="Zhuang Y."/>
            <person name="Zou Y."/>
            <person name="Lindquist E.A."/>
            <person name="Grimwood J."/>
            <person name="Barry K."/>
            <person name="Rokhsar D.S."/>
            <person name="Schmutz J."/>
            <person name="Stiller J.W."/>
            <person name="Grossman A.R."/>
            <person name="Prochnik S.E."/>
        </authorList>
    </citation>
    <scope>NUCLEOTIDE SEQUENCE [LARGE SCALE GENOMIC DNA]</scope>
    <source>
        <strain evidence="3">4086291</strain>
    </source>
</reference>
<evidence type="ECO:0000256" key="1">
    <source>
        <dbReference type="SAM" id="MobiDB-lite"/>
    </source>
</evidence>
<feature type="region of interest" description="Disordered" evidence="1">
    <location>
        <begin position="372"/>
        <end position="433"/>
    </location>
</feature>
<dbReference type="Proteomes" id="UP000218209">
    <property type="component" value="Unassembled WGS sequence"/>
</dbReference>
<gene>
    <name evidence="3" type="ORF">BU14_0340s0009</name>
</gene>
<feature type="region of interest" description="Disordered" evidence="1">
    <location>
        <begin position="1"/>
        <end position="66"/>
    </location>
</feature>
<sequence>MTVTSGLHVARTADVSSLDPRRTPPPPPPPPSSSPSSNGMQRRRRASVSSAGDGLGDHDVEAAKPGSPRWARRLPLAARRHPVLAVAAAAAAVTALLVALSWWGLARRTPPLGTPASRFPGRATAPAAGGGRQAAPDDAGRAADAGAARGAPLDGFPDVLATRLLSPEAVARRHPPLPTAVAAADAAGDSARGAGRRRPPTKLVGLVEARNALRALPFFLSALASLVDSVVLLDDVSTDASAAFAAAHGAALGVEVLLTKTRGWVREELRDRSILLAAGRSVGGTHFVLLDTDEFVTRGCVADGTLRARIGALPPGAALPLPWIEAWRGLAVQRVRPDDAGMNFLTRRQVVVFADDGAVAYGLESSLSRTLSAGGDDGGGGGGGGGRGAATASRPATIHSLRCPRTLCPPPRRTTPPAPARRRVVPRRPVRGR</sequence>
<feature type="compositionally biased region" description="Gly residues" evidence="1">
    <location>
        <begin position="375"/>
        <end position="388"/>
    </location>
</feature>
<keyword evidence="2" id="KW-0812">Transmembrane</keyword>
<feature type="compositionally biased region" description="Pro residues" evidence="1">
    <location>
        <begin position="23"/>
        <end position="33"/>
    </location>
</feature>